<dbReference type="OrthoDB" id="5499508at2"/>
<name>A0A2S9XW65_9BACT</name>
<gene>
    <name evidence="2" type="ORF">ENSA5_34910</name>
</gene>
<evidence type="ECO:0000313" key="2">
    <source>
        <dbReference type="EMBL" id="PRP97108.1"/>
    </source>
</evidence>
<dbReference type="EMBL" id="PVNK01000162">
    <property type="protein sequence ID" value="PRP97108.1"/>
    <property type="molecule type" value="Genomic_DNA"/>
</dbReference>
<reference evidence="2 3" key="1">
    <citation type="submission" date="2018-03" db="EMBL/GenBank/DDBJ databases">
        <title>Draft Genome Sequences of the Obligatory Marine Myxobacteria Enhygromyxa salina SWB005.</title>
        <authorList>
            <person name="Poehlein A."/>
            <person name="Moghaddam J.A."/>
            <person name="Harms H."/>
            <person name="Alanjari M."/>
            <person name="Koenig G.M."/>
            <person name="Daniel R."/>
            <person name="Schaeberle T.F."/>
        </authorList>
    </citation>
    <scope>NUCLEOTIDE SEQUENCE [LARGE SCALE GENOMIC DNA]</scope>
    <source>
        <strain evidence="2 3">SWB005</strain>
    </source>
</reference>
<evidence type="ECO:0000256" key="1">
    <source>
        <dbReference type="SAM" id="MobiDB-lite"/>
    </source>
</evidence>
<keyword evidence="3" id="KW-1185">Reference proteome</keyword>
<comment type="caution">
    <text evidence="2">The sequence shown here is derived from an EMBL/GenBank/DDBJ whole genome shotgun (WGS) entry which is preliminary data.</text>
</comment>
<evidence type="ECO:0000313" key="3">
    <source>
        <dbReference type="Proteomes" id="UP000237968"/>
    </source>
</evidence>
<dbReference type="AlphaFoldDB" id="A0A2S9XW65"/>
<feature type="region of interest" description="Disordered" evidence="1">
    <location>
        <begin position="294"/>
        <end position="327"/>
    </location>
</feature>
<protein>
    <submittedName>
        <fullName evidence="2">Uncharacterized protein</fullName>
    </submittedName>
</protein>
<dbReference type="RefSeq" id="WP_106392839.1">
    <property type="nucleotide sequence ID" value="NZ_PVNK01000162.1"/>
</dbReference>
<proteinExistence type="predicted"/>
<organism evidence="2 3">
    <name type="scientific">Enhygromyxa salina</name>
    <dbReference type="NCBI Taxonomy" id="215803"/>
    <lineage>
        <taxon>Bacteria</taxon>
        <taxon>Pseudomonadati</taxon>
        <taxon>Myxococcota</taxon>
        <taxon>Polyangia</taxon>
        <taxon>Nannocystales</taxon>
        <taxon>Nannocystaceae</taxon>
        <taxon>Enhygromyxa</taxon>
    </lineage>
</organism>
<accession>A0A2S9XW65</accession>
<sequence>MLAAPPAANDAPADEQDAKLRVERGIEAWRKGDWTEVRDLLEPLVREGDIADEFLRESALRYLTEATLLDEGLGPSERDELARDYITRLLDSSPDWAPPSGLHGRRFYDLVAVVRSERDAQLAEACRGQLLSCEADLTELQVDFRASQGRIAALQEALANEDVYLTEVVKRNRGLAFLPFGVGHFTNGNRALGGTFLALEVATGAAGLGLLIYRATNYGCVRTDGFNRKSLVCTIDAPDSDLPALKDEVEAVRNAEAVMGYVFIGSVVLDIALAQVLFKPIEVVEKGQKTRRELDAELDEAESSPRPRRPRAGPGTKSKPDAKLRVRPHPAFVPAGLGLGVTLQF</sequence>
<dbReference type="Proteomes" id="UP000237968">
    <property type="component" value="Unassembled WGS sequence"/>
</dbReference>